<dbReference type="Proteomes" id="UP000015105">
    <property type="component" value="Chromosome 3D"/>
</dbReference>
<feature type="region of interest" description="Disordered" evidence="12">
    <location>
        <begin position="1245"/>
        <end position="1277"/>
    </location>
</feature>
<dbReference type="GO" id="GO:0005737">
    <property type="term" value="C:cytoplasm"/>
    <property type="evidence" value="ECO:0007669"/>
    <property type="project" value="TreeGrafter"/>
</dbReference>
<dbReference type="InterPro" id="IPR055194">
    <property type="entry name" value="UBR1-like_WH"/>
</dbReference>
<dbReference type="InterPro" id="IPR003126">
    <property type="entry name" value="Znf_UBR"/>
</dbReference>
<evidence type="ECO:0000256" key="10">
    <source>
        <dbReference type="RuleBase" id="RU366018"/>
    </source>
</evidence>
<evidence type="ECO:0000313" key="14">
    <source>
        <dbReference type="EnsemblPlants" id="AET3Gv20160300.1"/>
    </source>
</evidence>
<dbReference type="Pfam" id="PF02207">
    <property type="entry name" value="zf-UBR"/>
    <property type="match status" value="1"/>
</dbReference>
<dbReference type="InterPro" id="IPR036390">
    <property type="entry name" value="WH_DNA-bd_sf"/>
</dbReference>
<comment type="similarity">
    <text evidence="8 10">Belongs to the E3 ubiquitin-protein ligase UBR1-like family.</text>
</comment>
<evidence type="ECO:0000256" key="8">
    <source>
        <dbReference type="ARBA" id="ARBA00046341"/>
    </source>
</evidence>
<proteinExistence type="inferred from homology"/>
<feature type="compositionally biased region" description="Basic and acidic residues" evidence="12">
    <location>
        <begin position="1246"/>
        <end position="1256"/>
    </location>
</feature>
<evidence type="ECO:0000256" key="4">
    <source>
        <dbReference type="ARBA" id="ARBA00022723"/>
    </source>
</evidence>
<keyword evidence="4 10" id="KW-0479">Metal-binding</keyword>
<dbReference type="PANTHER" id="PTHR21497">
    <property type="entry name" value="UBIQUITIN LIGASE E3 ALPHA-RELATED"/>
    <property type="match status" value="1"/>
</dbReference>
<dbReference type="UniPathway" id="UPA00143"/>
<name>A0A453DYM0_AEGTS</name>
<evidence type="ECO:0000313" key="15">
    <source>
        <dbReference type="Proteomes" id="UP000015105"/>
    </source>
</evidence>
<keyword evidence="15" id="KW-1185">Reference proteome</keyword>
<evidence type="ECO:0000256" key="1">
    <source>
        <dbReference type="ARBA" id="ARBA00000900"/>
    </source>
</evidence>
<comment type="catalytic activity">
    <reaction evidence="1 10">
        <text>S-ubiquitinyl-[E2 ubiquitin-conjugating enzyme]-L-cysteine + [acceptor protein]-L-lysine = [E2 ubiquitin-conjugating enzyme]-L-cysteine + N(6)-ubiquitinyl-[acceptor protein]-L-lysine.</text>
        <dbReference type="EC" id="2.3.2.27"/>
    </reaction>
</comment>
<dbReference type="GO" id="GO:0008270">
    <property type="term" value="F:zinc ion binding"/>
    <property type="evidence" value="ECO:0007669"/>
    <property type="project" value="UniProtKB-UniRule"/>
</dbReference>
<comment type="function">
    <text evidence="10">Ubiquitin ligase protein which is a component of the N-end rule pathway. Recognizes and binds to proteins bearing specific N-terminal residues that are destabilizing according to the N-end rule, leading to their ubiquitination and subsequent degradation.</text>
</comment>
<reference evidence="15" key="2">
    <citation type="journal article" date="2017" name="Nat. Plants">
        <title>The Aegilops tauschii genome reveals multiple impacts of transposons.</title>
        <authorList>
            <person name="Zhao G."/>
            <person name="Zou C."/>
            <person name="Li K."/>
            <person name="Wang K."/>
            <person name="Li T."/>
            <person name="Gao L."/>
            <person name="Zhang X."/>
            <person name="Wang H."/>
            <person name="Yang Z."/>
            <person name="Liu X."/>
            <person name="Jiang W."/>
            <person name="Mao L."/>
            <person name="Kong X."/>
            <person name="Jiao Y."/>
            <person name="Jia J."/>
        </authorList>
    </citation>
    <scope>NUCLEOTIDE SEQUENCE [LARGE SCALE GENOMIC DNA]</scope>
    <source>
        <strain evidence="15">cv. AL8/78</strain>
    </source>
</reference>
<dbReference type="STRING" id="200361.A0A453DYM0"/>
<dbReference type="InterPro" id="IPR039164">
    <property type="entry name" value="UBR1-like"/>
</dbReference>
<dbReference type="SUPFAM" id="SSF46785">
    <property type="entry name" value="Winged helix' DNA-binding domain"/>
    <property type="match status" value="1"/>
</dbReference>
<dbReference type="SMART" id="SM00396">
    <property type="entry name" value="ZnF_UBR1"/>
    <property type="match status" value="1"/>
</dbReference>
<accession>A0A453DYM0</accession>
<organism evidence="14 15">
    <name type="scientific">Aegilops tauschii subsp. strangulata</name>
    <name type="common">Goatgrass</name>
    <dbReference type="NCBI Taxonomy" id="200361"/>
    <lineage>
        <taxon>Eukaryota</taxon>
        <taxon>Viridiplantae</taxon>
        <taxon>Streptophyta</taxon>
        <taxon>Embryophyta</taxon>
        <taxon>Tracheophyta</taxon>
        <taxon>Spermatophyta</taxon>
        <taxon>Magnoliopsida</taxon>
        <taxon>Liliopsida</taxon>
        <taxon>Poales</taxon>
        <taxon>Poaceae</taxon>
        <taxon>BOP clade</taxon>
        <taxon>Pooideae</taxon>
        <taxon>Triticodae</taxon>
        <taxon>Triticeae</taxon>
        <taxon>Triticinae</taxon>
        <taxon>Aegilops</taxon>
    </lineage>
</organism>
<dbReference type="FunFam" id="1.10.10.2670:FF:000003">
    <property type="entry name" value="E3 ubiquitin-protein ligase PRT6"/>
    <property type="match status" value="1"/>
</dbReference>
<evidence type="ECO:0000256" key="12">
    <source>
        <dbReference type="SAM" id="MobiDB-lite"/>
    </source>
</evidence>
<evidence type="ECO:0000256" key="9">
    <source>
        <dbReference type="PROSITE-ProRule" id="PRU00508"/>
    </source>
</evidence>
<evidence type="ECO:0000256" key="2">
    <source>
        <dbReference type="ARBA" id="ARBA00004906"/>
    </source>
</evidence>
<protein>
    <recommendedName>
        <fullName evidence="10">E3 ubiquitin-protein ligase</fullName>
        <ecNumber evidence="10">2.3.2.27</ecNumber>
    </recommendedName>
</protein>
<dbReference type="GO" id="GO:0000151">
    <property type="term" value="C:ubiquitin ligase complex"/>
    <property type="evidence" value="ECO:0007669"/>
    <property type="project" value="TreeGrafter"/>
</dbReference>
<feature type="coiled-coil region" evidence="11">
    <location>
        <begin position="1347"/>
        <end position="1402"/>
    </location>
</feature>
<reference evidence="15" key="1">
    <citation type="journal article" date="2014" name="Science">
        <title>Ancient hybridizations among the ancestral genomes of bread wheat.</title>
        <authorList>
            <consortium name="International Wheat Genome Sequencing Consortium,"/>
            <person name="Marcussen T."/>
            <person name="Sandve S.R."/>
            <person name="Heier L."/>
            <person name="Spannagl M."/>
            <person name="Pfeifer M."/>
            <person name="Jakobsen K.S."/>
            <person name="Wulff B.B."/>
            <person name="Steuernagel B."/>
            <person name="Mayer K.F."/>
            <person name="Olsen O.A."/>
        </authorList>
    </citation>
    <scope>NUCLEOTIDE SEQUENCE [LARGE SCALE GENOMIC DNA]</scope>
    <source>
        <strain evidence="15">cv. AL8/78</strain>
    </source>
</reference>
<evidence type="ECO:0000256" key="6">
    <source>
        <dbReference type="ARBA" id="ARBA00022786"/>
    </source>
</evidence>
<dbReference type="GO" id="GO:0016567">
    <property type="term" value="P:protein ubiquitination"/>
    <property type="evidence" value="ECO:0007669"/>
    <property type="project" value="UniProtKB-UniRule"/>
</dbReference>
<dbReference type="EC" id="2.3.2.27" evidence="10"/>
<dbReference type="Gene3D" id="1.10.10.2670">
    <property type="entry name" value="E3 ubiquitin-protein ligase"/>
    <property type="match status" value="1"/>
</dbReference>
<dbReference type="Pfam" id="PF22960">
    <property type="entry name" value="WHD_UBR1"/>
    <property type="match status" value="1"/>
</dbReference>
<keyword evidence="5 10" id="KW-0863">Zinc-finger</keyword>
<evidence type="ECO:0000256" key="5">
    <source>
        <dbReference type="ARBA" id="ARBA00022771"/>
    </source>
</evidence>
<feature type="zinc finger region" description="UBR-type" evidence="9">
    <location>
        <begin position="234"/>
        <end position="304"/>
    </location>
</feature>
<evidence type="ECO:0000259" key="13">
    <source>
        <dbReference type="PROSITE" id="PS51157"/>
    </source>
</evidence>
<dbReference type="FunFam" id="2.10.110.30:FF:000002">
    <property type="entry name" value="Putative e3 ubiquitin-protein ligase ubr3"/>
    <property type="match status" value="1"/>
</dbReference>
<evidence type="ECO:0000256" key="3">
    <source>
        <dbReference type="ARBA" id="ARBA00022679"/>
    </source>
</evidence>
<reference evidence="14" key="3">
    <citation type="journal article" date="2017" name="Nature">
        <title>Genome sequence of the progenitor of the wheat D genome Aegilops tauschii.</title>
        <authorList>
            <person name="Luo M.C."/>
            <person name="Gu Y.Q."/>
            <person name="Puiu D."/>
            <person name="Wang H."/>
            <person name="Twardziok S.O."/>
            <person name="Deal K.R."/>
            <person name="Huo N."/>
            <person name="Zhu T."/>
            <person name="Wang L."/>
            <person name="Wang Y."/>
            <person name="McGuire P.E."/>
            <person name="Liu S."/>
            <person name="Long H."/>
            <person name="Ramasamy R.K."/>
            <person name="Rodriguez J.C."/>
            <person name="Van S.L."/>
            <person name="Yuan L."/>
            <person name="Wang Z."/>
            <person name="Xia Z."/>
            <person name="Xiao L."/>
            <person name="Anderson O.D."/>
            <person name="Ouyang S."/>
            <person name="Liang Y."/>
            <person name="Zimin A.V."/>
            <person name="Pertea G."/>
            <person name="Qi P."/>
            <person name="Bennetzen J.L."/>
            <person name="Dai X."/>
            <person name="Dawson M.W."/>
            <person name="Muller H.G."/>
            <person name="Kugler K."/>
            <person name="Rivarola-Duarte L."/>
            <person name="Spannagl M."/>
            <person name="Mayer K.F.X."/>
            <person name="Lu F.H."/>
            <person name="Bevan M.W."/>
            <person name="Leroy P."/>
            <person name="Li P."/>
            <person name="You F.M."/>
            <person name="Sun Q."/>
            <person name="Liu Z."/>
            <person name="Lyons E."/>
            <person name="Wicker T."/>
            <person name="Salzberg S.L."/>
            <person name="Devos K.M."/>
            <person name="Dvorak J."/>
        </authorList>
    </citation>
    <scope>NUCLEOTIDE SEQUENCE [LARGE SCALE GENOMIC DNA]</scope>
    <source>
        <strain evidence="14">cv. AL8/78</strain>
    </source>
</reference>
<dbReference type="CDD" id="cd19673">
    <property type="entry name" value="UBR-box_UBR3"/>
    <property type="match status" value="1"/>
</dbReference>
<dbReference type="EnsemblPlants" id="AET3Gv20160300.1">
    <property type="protein sequence ID" value="AET3Gv20160300.1"/>
    <property type="gene ID" value="AET3Gv20160300"/>
</dbReference>
<evidence type="ECO:0000256" key="7">
    <source>
        <dbReference type="ARBA" id="ARBA00022833"/>
    </source>
</evidence>
<keyword evidence="3 10" id="KW-0808">Transferase</keyword>
<dbReference type="PROSITE" id="PS51157">
    <property type="entry name" value="ZF_UBR"/>
    <property type="match status" value="1"/>
</dbReference>
<feature type="domain" description="UBR-type" evidence="13">
    <location>
        <begin position="234"/>
        <end position="304"/>
    </location>
</feature>
<evidence type="ECO:0000256" key="11">
    <source>
        <dbReference type="SAM" id="Coils"/>
    </source>
</evidence>
<dbReference type="GO" id="GO:0061630">
    <property type="term" value="F:ubiquitin protein ligase activity"/>
    <property type="evidence" value="ECO:0007669"/>
    <property type="project" value="UniProtKB-UniRule"/>
</dbReference>
<comment type="pathway">
    <text evidence="2 10">Protein modification; protein ubiquitination.</text>
</comment>
<sequence>VREGVRLEKLGRRRLGFDKKKKGPLSGGKRTQRKQRRKTWVAAKDFCSGGERVRGGEDDVAGFGISLVISGLAQPSPLYVVSNKSVVAYSWGICWCFTPVWAAGRIPAGFDPASRGWTCANRLLLLAMAGIDDAAAQLVQKLIICGVPEEQQHQEGLLMYLDERKDKISEITRAILSAGTDLLECREPSQKNEDDSRSRNACSESLLWLQWMMFGRNPDAMLHDMELSSEDNRAVCGTVWGKNVLAYRCRTCESDPTCVICVPCFQNGNHKDHDYSILETGGGCCDCGDATAWKPEGFCSRHKGAEQIKPLTEELASSVAPVLDELLLFWKERICIPHEKADVCKKRVAEELTIAIADMLLRFCACSDNLLSFVSQRIHESPGLLDALMSAERILHRKIVEKLHELLLKLIAEPAFKYEFAKVFIQYYPVAFSEVIKGGNDYVLEEYPLIPAFSVQIFTVPTLTTRLVREHNLLGTLLECLTALFVSCVGEDGRLQTSKWVNLYDASFRLLEDARYVLRHEEVSMYVASERPDLTSSWVKLLLLVQGMDPQKRLASIHVEDENENLSAPFVLGHYLGIIQNLLMMGAFSSPGQQESTSVTICSGTIKGIERVANQQLAKVGRVSQENSVCNLGTRESSSSSELPSPAACLIRQCLKAIGSWLEQIGEVGMKVNEGSQLVDVADYYEVIGPPIQECDNMVMTGKGGMPHVGNITGKGKMQETSSAPDVQLHSENVIAATLTDHNFLYAHPDSGTDELGILNTTGWHHVVFDVSSQATSFHIPLHRMLSLLLREAMNKCFGEDAKTEECSVVRSNEFFSQVLGGCEPYGFASVVMEHPLRVRVFCAQVRAGMWRKNGDAAILSAEWYRSVQWFEQGLESDLFLLQCCGALSSPEFFVRTIQERFGLSDYTSLDLTEHNEYEPVLIQEMLTLIVQLVKERIFCGRSAADNLKRELIYKLAVGDATHSQIVRSLPRDLSSSEQFQDVLDSVAVYSDPSGNKKGKYVLREAFWKELDLYHPRWSSRELQIAKERYYRFCKVSALGAQLPQWTHIFSPLCSISKIATSKSVLQIVRAVLFYAVYTDASSVSRAPDSVLVTGLHLLSLALDICESESQISADQYGMDLLQHDDESWVVLSSDAEEAFPILTYSTELVSPESDKLKKDSMLTLLVSLMHKEKNDSTFSGCNIPSLVVSLLKRFAKLSKQCMSAVRQMAPQVLPSIPDHASAKQNLGSPDLTGKRQCKAAIMAKMGEEQSKRAESMKSSGNEGHDVPTFEPDAPKSTAVETRPVCSLCQDSGSKSPLCCLIRLQTAMETMMADTVEDGQTPSSIAEFASKVLSHLSSTSSSKSSAVQFLEDKLEVERRGAAALREEMGALRKQAEKADAVIAKTQQEMEEVRKKQAETDQILQLLLRRSQGNPAS</sequence>
<keyword evidence="7 10" id="KW-0862">Zinc</keyword>
<reference evidence="14" key="4">
    <citation type="submission" date="2019-03" db="UniProtKB">
        <authorList>
            <consortium name="EnsemblPlants"/>
        </authorList>
    </citation>
    <scope>IDENTIFICATION</scope>
</reference>
<reference evidence="14" key="5">
    <citation type="journal article" date="2021" name="G3 (Bethesda)">
        <title>Aegilops tauschii genome assembly Aet v5.0 features greater sequence contiguity and improved annotation.</title>
        <authorList>
            <person name="Wang L."/>
            <person name="Zhu T."/>
            <person name="Rodriguez J.C."/>
            <person name="Deal K.R."/>
            <person name="Dubcovsky J."/>
            <person name="McGuire P.E."/>
            <person name="Lux T."/>
            <person name="Spannagl M."/>
            <person name="Mayer K.F.X."/>
            <person name="Baldrich P."/>
            <person name="Meyers B.C."/>
            <person name="Huo N."/>
            <person name="Gu Y.Q."/>
            <person name="Zhou H."/>
            <person name="Devos K.M."/>
            <person name="Bennetzen J.L."/>
            <person name="Unver T."/>
            <person name="Budak H."/>
            <person name="Gulick P.J."/>
            <person name="Galiba G."/>
            <person name="Kalapos B."/>
            <person name="Nelson D.R."/>
            <person name="Li P."/>
            <person name="You F.M."/>
            <person name="Luo M.C."/>
            <person name="Dvorak J."/>
        </authorList>
    </citation>
    <scope>NUCLEOTIDE SEQUENCE [LARGE SCALE GENOMIC DNA]</scope>
    <source>
        <strain evidence="14">cv. AL8/78</strain>
    </source>
</reference>
<keyword evidence="6 10" id="KW-0833">Ubl conjugation pathway</keyword>
<dbReference type="InterPro" id="IPR042065">
    <property type="entry name" value="E3_ELL-like"/>
</dbReference>
<keyword evidence="11" id="KW-0175">Coiled coil</keyword>
<dbReference type="Gene3D" id="2.10.110.30">
    <property type="match status" value="1"/>
</dbReference>
<dbReference type="Gramene" id="AET3Gv20160300.1">
    <property type="protein sequence ID" value="AET3Gv20160300.1"/>
    <property type="gene ID" value="AET3Gv20160300"/>
</dbReference>
<dbReference type="PANTHER" id="PTHR21497:SF54">
    <property type="entry name" value="E3 UBIQUITIN-PROTEIN LIGASE"/>
    <property type="match status" value="1"/>
</dbReference>
<dbReference type="GO" id="GO:0071596">
    <property type="term" value="P:ubiquitin-dependent protein catabolic process via the N-end rule pathway"/>
    <property type="evidence" value="ECO:0007669"/>
    <property type="project" value="UniProtKB-UniRule"/>
</dbReference>